<protein>
    <submittedName>
        <fullName evidence="2">DUF5325 family protein</fullName>
    </submittedName>
</protein>
<gene>
    <name evidence="2" type="ORF">ACFODW_18100</name>
</gene>
<feature type="transmembrane region" description="Helical" evidence="1">
    <location>
        <begin position="32"/>
        <end position="50"/>
    </location>
</feature>
<proteinExistence type="predicted"/>
<keyword evidence="1" id="KW-1133">Transmembrane helix</keyword>
<reference evidence="3" key="1">
    <citation type="journal article" date="2019" name="Int. J. Syst. Evol. Microbiol.">
        <title>The Global Catalogue of Microorganisms (GCM) 10K type strain sequencing project: providing services to taxonomists for standard genome sequencing and annotation.</title>
        <authorList>
            <consortium name="The Broad Institute Genomics Platform"/>
            <consortium name="The Broad Institute Genome Sequencing Center for Infectious Disease"/>
            <person name="Wu L."/>
            <person name="Ma J."/>
        </authorList>
    </citation>
    <scope>NUCLEOTIDE SEQUENCE [LARGE SCALE GENOMIC DNA]</scope>
    <source>
        <strain evidence="3">KCTC 13193</strain>
    </source>
</reference>
<name>A0ABV7ABC3_9BACI</name>
<evidence type="ECO:0000313" key="3">
    <source>
        <dbReference type="Proteomes" id="UP001595387"/>
    </source>
</evidence>
<evidence type="ECO:0000256" key="1">
    <source>
        <dbReference type="SAM" id="Phobius"/>
    </source>
</evidence>
<dbReference type="EMBL" id="JBHRRZ010000040">
    <property type="protein sequence ID" value="MFC2950241.1"/>
    <property type="molecule type" value="Genomic_DNA"/>
</dbReference>
<keyword evidence="1" id="KW-0812">Transmembrane</keyword>
<comment type="caution">
    <text evidence="2">The sequence shown here is derived from an EMBL/GenBank/DDBJ whole genome shotgun (WGS) entry which is preliminary data.</text>
</comment>
<organism evidence="2 3">
    <name type="scientific">Virgibacillus sediminis</name>
    <dbReference type="NCBI Taxonomy" id="202260"/>
    <lineage>
        <taxon>Bacteria</taxon>
        <taxon>Bacillati</taxon>
        <taxon>Bacillota</taxon>
        <taxon>Bacilli</taxon>
        <taxon>Bacillales</taxon>
        <taxon>Bacillaceae</taxon>
        <taxon>Virgibacillus</taxon>
    </lineage>
</organism>
<sequence length="56" mass="6527">MRKIDVRALVMAFLVILMFILVGFAIALRSFWLIILFLVVGMAIMIYGIARKRKRK</sequence>
<evidence type="ECO:0000313" key="2">
    <source>
        <dbReference type="EMBL" id="MFC2950241.1"/>
    </source>
</evidence>
<feature type="transmembrane region" description="Helical" evidence="1">
    <location>
        <begin position="7"/>
        <end position="26"/>
    </location>
</feature>
<accession>A0ABV7ABC3</accession>
<dbReference type="Proteomes" id="UP001595387">
    <property type="component" value="Unassembled WGS sequence"/>
</dbReference>
<dbReference type="RefSeq" id="WP_390308350.1">
    <property type="nucleotide sequence ID" value="NZ_JBHRRZ010000040.1"/>
</dbReference>
<dbReference type="InterPro" id="IPR035211">
    <property type="entry name" value="DUF5325"/>
</dbReference>
<dbReference type="Pfam" id="PF17259">
    <property type="entry name" value="DUF5325"/>
    <property type="match status" value="1"/>
</dbReference>
<keyword evidence="1" id="KW-0472">Membrane</keyword>
<keyword evidence="3" id="KW-1185">Reference proteome</keyword>